<accession>A0ABT7ALF6</accession>
<dbReference type="EMBL" id="JASJEV010000020">
    <property type="protein sequence ID" value="MDJ1160193.1"/>
    <property type="molecule type" value="Genomic_DNA"/>
</dbReference>
<evidence type="ECO:0000259" key="1">
    <source>
        <dbReference type="Pfam" id="PF04073"/>
    </source>
</evidence>
<dbReference type="RefSeq" id="WP_283742194.1">
    <property type="nucleotide sequence ID" value="NZ_JASJEV010000020.1"/>
</dbReference>
<sequence>MAIAITLAQYLGKQGISYDILEHPRTQTSARTAEACHVPGDRLAKGVVLKGENDYVLAVLPASCHISFSELRALLGEDVRMVDEPEMGMLFRDCEQGAVPAIGAAYGLRVVMDDSLANEPEVFIEGGDHSSIVRLTGASFNKLMADARHGRFAAHM</sequence>
<evidence type="ECO:0000313" key="3">
    <source>
        <dbReference type="Proteomes" id="UP001321492"/>
    </source>
</evidence>
<protein>
    <submittedName>
        <fullName evidence="2">YbaK/EbsC family protein</fullName>
    </submittedName>
</protein>
<dbReference type="Gene3D" id="3.90.960.10">
    <property type="entry name" value="YbaK/aminoacyl-tRNA synthetase-associated domain"/>
    <property type="match status" value="1"/>
</dbReference>
<dbReference type="InterPro" id="IPR036754">
    <property type="entry name" value="YbaK/aa-tRNA-synt-asso_dom_sf"/>
</dbReference>
<comment type="caution">
    <text evidence="2">The sequence shown here is derived from an EMBL/GenBank/DDBJ whole genome shotgun (WGS) entry which is preliminary data.</text>
</comment>
<dbReference type="CDD" id="cd04332">
    <property type="entry name" value="YbaK_like"/>
    <property type="match status" value="1"/>
</dbReference>
<dbReference type="InterPro" id="IPR007214">
    <property type="entry name" value="YbaK/aa-tRNA-synth-assoc-dom"/>
</dbReference>
<keyword evidence="3" id="KW-1185">Reference proteome</keyword>
<gene>
    <name evidence="2" type="ORF">QNA08_18425</name>
</gene>
<dbReference type="SUPFAM" id="SSF55826">
    <property type="entry name" value="YbaK/ProRS associated domain"/>
    <property type="match status" value="1"/>
</dbReference>
<evidence type="ECO:0000313" key="2">
    <source>
        <dbReference type="EMBL" id="MDJ1160193.1"/>
    </source>
</evidence>
<name>A0ABT7ALF6_9HYPH</name>
<reference evidence="2 3" key="1">
    <citation type="submission" date="2023-05" db="EMBL/GenBank/DDBJ databases">
        <title>Chelatococcus sp. nov., a moderately thermophilic bacterium isolated from hot spring microbial mat.</title>
        <authorList>
            <person name="Hu C.-J."/>
            <person name="Li W.-J."/>
        </authorList>
    </citation>
    <scope>NUCLEOTIDE SEQUENCE [LARGE SCALE GENOMIC DNA]</scope>
    <source>
        <strain evidence="2 3">SYSU G07232</strain>
    </source>
</reference>
<proteinExistence type="predicted"/>
<feature type="domain" description="YbaK/aminoacyl-tRNA synthetase-associated" evidence="1">
    <location>
        <begin position="23"/>
        <end position="142"/>
    </location>
</feature>
<dbReference type="Proteomes" id="UP001321492">
    <property type="component" value="Unassembled WGS sequence"/>
</dbReference>
<organism evidence="2 3">
    <name type="scientific">Chelatococcus albus</name>
    <dbReference type="NCBI Taxonomy" id="3047466"/>
    <lineage>
        <taxon>Bacteria</taxon>
        <taxon>Pseudomonadati</taxon>
        <taxon>Pseudomonadota</taxon>
        <taxon>Alphaproteobacteria</taxon>
        <taxon>Hyphomicrobiales</taxon>
        <taxon>Chelatococcaceae</taxon>
        <taxon>Chelatococcus</taxon>
    </lineage>
</organism>
<dbReference type="Pfam" id="PF04073">
    <property type="entry name" value="tRNA_edit"/>
    <property type="match status" value="1"/>
</dbReference>